<evidence type="ECO:0000256" key="6">
    <source>
        <dbReference type="RuleBase" id="RU003983"/>
    </source>
</evidence>
<dbReference type="CDD" id="cd07326">
    <property type="entry name" value="M56_BlaR1_MecR1_like"/>
    <property type="match status" value="1"/>
</dbReference>
<evidence type="ECO:0000256" key="7">
    <source>
        <dbReference type="SAM" id="Phobius"/>
    </source>
</evidence>
<dbReference type="RefSeq" id="WP_344801877.1">
    <property type="nucleotide sequence ID" value="NZ_BAABAB010000006.1"/>
</dbReference>
<keyword evidence="7" id="KW-0472">Membrane</keyword>
<keyword evidence="7" id="KW-1133">Transmembrane helix</keyword>
<feature type="transmembrane region" description="Helical" evidence="7">
    <location>
        <begin position="91"/>
        <end position="116"/>
    </location>
</feature>
<reference evidence="10" key="1">
    <citation type="journal article" date="2019" name="Int. J. Syst. Evol. Microbiol.">
        <title>The Global Catalogue of Microorganisms (GCM) 10K type strain sequencing project: providing services to taxonomists for standard genome sequencing and annotation.</title>
        <authorList>
            <consortium name="The Broad Institute Genomics Platform"/>
            <consortium name="The Broad Institute Genome Sequencing Center for Infectious Disease"/>
            <person name="Wu L."/>
            <person name="Ma J."/>
        </authorList>
    </citation>
    <scope>NUCLEOTIDE SEQUENCE [LARGE SCALE GENOMIC DNA]</scope>
    <source>
        <strain evidence="10">JCM 16929</strain>
    </source>
</reference>
<evidence type="ECO:0000256" key="2">
    <source>
        <dbReference type="ARBA" id="ARBA00022723"/>
    </source>
</evidence>
<keyword evidence="10" id="KW-1185">Reference proteome</keyword>
<keyword evidence="1 6" id="KW-0645">Protease</keyword>
<keyword evidence="2" id="KW-0479">Metal-binding</keyword>
<evidence type="ECO:0000313" key="10">
    <source>
        <dbReference type="Proteomes" id="UP001501490"/>
    </source>
</evidence>
<evidence type="ECO:0000259" key="8">
    <source>
        <dbReference type="Pfam" id="PF01435"/>
    </source>
</evidence>
<feature type="domain" description="Peptidase M48" evidence="8">
    <location>
        <begin position="128"/>
        <end position="207"/>
    </location>
</feature>
<dbReference type="InterPro" id="IPR001915">
    <property type="entry name" value="Peptidase_M48"/>
</dbReference>
<dbReference type="Proteomes" id="UP001501490">
    <property type="component" value="Unassembled WGS sequence"/>
</dbReference>
<dbReference type="PANTHER" id="PTHR34978">
    <property type="entry name" value="POSSIBLE SENSOR-TRANSDUCER PROTEIN BLAR"/>
    <property type="match status" value="1"/>
</dbReference>
<comment type="caution">
    <text evidence="9">The sequence shown here is derived from an EMBL/GenBank/DDBJ whole genome shotgun (WGS) entry which is preliminary data.</text>
</comment>
<name>A0ABP6ZI11_9ACTN</name>
<dbReference type="Gene3D" id="3.30.2010.10">
    <property type="entry name" value="Metalloproteases ('zincins'), catalytic domain"/>
    <property type="match status" value="1"/>
</dbReference>
<feature type="transmembrane region" description="Helical" evidence="7">
    <location>
        <begin position="6"/>
        <end position="25"/>
    </location>
</feature>
<evidence type="ECO:0000256" key="3">
    <source>
        <dbReference type="ARBA" id="ARBA00022801"/>
    </source>
</evidence>
<feature type="transmembrane region" description="Helical" evidence="7">
    <location>
        <begin position="289"/>
        <end position="308"/>
    </location>
</feature>
<sequence length="310" mass="32624">MSVIGLPAYPLVLASALGISALMLVGPGPSWVARWRFLYRVPRAAVVLWQAGTLAALISVVGAAIPVAVWAAGPSVRAPTSWGRIGGEAPAWAIVLAGLLAVLIVSVAVRLVWSLVSVARTTSARRSRHRSAVDLLDEVQAHPTSRSLRVLAERLPMAYCLPGLGRSRVVLSSGTLTLLDTDEVAAVIAHETAHVRARHDVVLDTFTALHRAFPVAVRSELPERECRLLVEMLADDAARTRVGRRPLARALVALADSPVPADALGAGQTGVRLRVERLALPGAGYSRPLAVAVYALAAALVAGPLVLLSL</sequence>
<evidence type="ECO:0000256" key="5">
    <source>
        <dbReference type="ARBA" id="ARBA00023049"/>
    </source>
</evidence>
<keyword evidence="5 6" id="KW-0482">Metalloprotease</keyword>
<evidence type="ECO:0000256" key="1">
    <source>
        <dbReference type="ARBA" id="ARBA00022670"/>
    </source>
</evidence>
<keyword evidence="3 6" id="KW-0378">Hydrolase</keyword>
<feature type="transmembrane region" description="Helical" evidence="7">
    <location>
        <begin position="46"/>
        <end position="71"/>
    </location>
</feature>
<accession>A0ABP6ZI11</accession>
<proteinExistence type="inferred from homology"/>
<dbReference type="Pfam" id="PF01435">
    <property type="entry name" value="Peptidase_M48"/>
    <property type="match status" value="1"/>
</dbReference>
<dbReference type="InterPro" id="IPR052173">
    <property type="entry name" value="Beta-lactam_resp_regulator"/>
</dbReference>
<comment type="cofactor">
    <cofactor evidence="6">
        <name>Zn(2+)</name>
        <dbReference type="ChEBI" id="CHEBI:29105"/>
    </cofactor>
    <text evidence="6">Binds 1 zinc ion per subunit.</text>
</comment>
<keyword evidence="4 6" id="KW-0862">Zinc</keyword>
<protein>
    <submittedName>
        <fullName evidence="9">M56 family metallopeptidase</fullName>
    </submittedName>
</protein>
<keyword evidence="7" id="KW-0812">Transmembrane</keyword>
<evidence type="ECO:0000256" key="4">
    <source>
        <dbReference type="ARBA" id="ARBA00022833"/>
    </source>
</evidence>
<organism evidence="9 10">
    <name type="scientific">Microlunatus ginsengisoli</name>
    <dbReference type="NCBI Taxonomy" id="363863"/>
    <lineage>
        <taxon>Bacteria</taxon>
        <taxon>Bacillati</taxon>
        <taxon>Actinomycetota</taxon>
        <taxon>Actinomycetes</taxon>
        <taxon>Propionibacteriales</taxon>
        <taxon>Propionibacteriaceae</taxon>
        <taxon>Microlunatus</taxon>
    </lineage>
</organism>
<evidence type="ECO:0000313" key="9">
    <source>
        <dbReference type="EMBL" id="GAA3609397.1"/>
    </source>
</evidence>
<dbReference type="EMBL" id="BAABAB010000006">
    <property type="protein sequence ID" value="GAA3609397.1"/>
    <property type="molecule type" value="Genomic_DNA"/>
</dbReference>
<comment type="similarity">
    <text evidence="6">Belongs to the peptidase M48 family.</text>
</comment>
<gene>
    <name evidence="9" type="ORF">GCM10022236_08810</name>
</gene>
<dbReference type="PANTHER" id="PTHR34978:SF3">
    <property type="entry name" value="SLR0241 PROTEIN"/>
    <property type="match status" value="1"/>
</dbReference>